<sequence length="100" mass="11066">MGVQDDEDSQRSSLMLDDKARSAFCSSSEADEENSDDDERSAPCERDATHTPEYASHRPSQPCMGVSASTLSQSSCKLYCFCFRTLLYPVVKLCLLDSVL</sequence>
<feature type="region of interest" description="Disordered" evidence="1">
    <location>
        <begin position="1"/>
        <end position="66"/>
    </location>
</feature>
<evidence type="ECO:0000313" key="2">
    <source>
        <dbReference type="Proteomes" id="UP000887564"/>
    </source>
</evidence>
<feature type="compositionally biased region" description="Acidic residues" evidence="1">
    <location>
        <begin position="29"/>
        <end position="39"/>
    </location>
</feature>
<reference evidence="3" key="1">
    <citation type="submission" date="2022-11" db="UniProtKB">
        <authorList>
            <consortium name="WormBaseParasite"/>
        </authorList>
    </citation>
    <scope>IDENTIFICATION</scope>
</reference>
<keyword evidence="2" id="KW-1185">Reference proteome</keyword>
<feature type="compositionally biased region" description="Basic and acidic residues" evidence="1">
    <location>
        <begin position="40"/>
        <end position="50"/>
    </location>
</feature>
<proteinExistence type="predicted"/>
<evidence type="ECO:0000256" key="1">
    <source>
        <dbReference type="SAM" id="MobiDB-lite"/>
    </source>
</evidence>
<dbReference type="Proteomes" id="UP000887564">
    <property type="component" value="Unplaced"/>
</dbReference>
<dbReference type="AlphaFoldDB" id="A0A914R6S1"/>
<evidence type="ECO:0000313" key="3">
    <source>
        <dbReference type="WBParaSite" id="PEQ_0000233901-mRNA-1"/>
    </source>
</evidence>
<protein>
    <submittedName>
        <fullName evidence="3">Uncharacterized protein</fullName>
    </submittedName>
</protein>
<organism evidence="2 3">
    <name type="scientific">Parascaris equorum</name>
    <name type="common">Equine roundworm</name>
    <dbReference type="NCBI Taxonomy" id="6256"/>
    <lineage>
        <taxon>Eukaryota</taxon>
        <taxon>Metazoa</taxon>
        <taxon>Ecdysozoa</taxon>
        <taxon>Nematoda</taxon>
        <taxon>Chromadorea</taxon>
        <taxon>Rhabditida</taxon>
        <taxon>Spirurina</taxon>
        <taxon>Ascaridomorpha</taxon>
        <taxon>Ascaridoidea</taxon>
        <taxon>Ascarididae</taxon>
        <taxon>Parascaris</taxon>
    </lineage>
</organism>
<dbReference type="WBParaSite" id="PEQ_0000233901-mRNA-1">
    <property type="protein sequence ID" value="PEQ_0000233901-mRNA-1"/>
    <property type="gene ID" value="PEQ_0000233901"/>
</dbReference>
<accession>A0A914R6S1</accession>
<name>A0A914R6S1_PAREQ</name>